<keyword evidence="2" id="KW-1185">Reference proteome</keyword>
<evidence type="ECO:0000313" key="2">
    <source>
        <dbReference type="Proteomes" id="UP000078046"/>
    </source>
</evidence>
<organism evidence="1 2">
    <name type="scientific">Intoshia linei</name>
    <dbReference type="NCBI Taxonomy" id="1819745"/>
    <lineage>
        <taxon>Eukaryota</taxon>
        <taxon>Metazoa</taxon>
        <taxon>Spiralia</taxon>
        <taxon>Lophotrochozoa</taxon>
        <taxon>Mesozoa</taxon>
        <taxon>Orthonectida</taxon>
        <taxon>Rhopaluridae</taxon>
        <taxon>Intoshia</taxon>
    </lineage>
</organism>
<dbReference type="EMBL" id="LWCA01000883">
    <property type="protein sequence ID" value="OAF66602.1"/>
    <property type="molecule type" value="Genomic_DNA"/>
</dbReference>
<comment type="caution">
    <text evidence="1">The sequence shown here is derived from an EMBL/GenBank/DDBJ whole genome shotgun (WGS) entry which is preliminary data.</text>
</comment>
<protein>
    <submittedName>
        <fullName evidence="1">Uncharacterized protein</fullName>
    </submittedName>
</protein>
<accession>A0A177AYM0</accession>
<name>A0A177AYM0_9BILA</name>
<evidence type="ECO:0000313" key="1">
    <source>
        <dbReference type="EMBL" id="OAF66602.1"/>
    </source>
</evidence>
<reference evidence="1 2" key="1">
    <citation type="submission" date="2016-04" db="EMBL/GenBank/DDBJ databases">
        <title>The genome of Intoshia linei affirms orthonectids as highly simplified spiralians.</title>
        <authorList>
            <person name="Mikhailov K.V."/>
            <person name="Slusarev G.S."/>
            <person name="Nikitin M.A."/>
            <person name="Logacheva M.D."/>
            <person name="Penin A."/>
            <person name="Aleoshin V."/>
            <person name="Panchin Y.V."/>
        </authorList>
    </citation>
    <scope>NUCLEOTIDE SEQUENCE [LARGE SCALE GENOMIC DNA]</scope>
    <source>
        <strain evidence="1">Intl2013</strain>
        <tissue evidence="1">Whole animal</tissue>
    </source>
</reference>
<sequence length="86" mass="10256">MINDYECKNEDYIDENEYVEEEPKLKYIRVLGKIEKIVNTECISVVKFFKAEIEEIRENNDGHIHELYKAAKEFAFSLNIEEKNHA</sequence>
<dbReference type="AlphaFoldDB" id="A0A177AYM0"/>
<feature type="non-terminal residue" evidence="1">
    <location>
        <position position="86"/>
    </location>
</feature>
<gene>
    <name evidence="1" type="ORF">A3Q56_05649</name>
</gene>
<dbReference type="Proteomes" id="UP000078046">
    <property type="component" value="Unassembled WGS sequence"/>
</dbReference>
<proteinExistence type="predicted"/>